<evidence type="ECO:0000256" key="7">
    <source>
        <dbReference type="HAMAP-Rule" id="MF_00372"/>
    </source>
</evidence>
<dbReference type="GO" id="GO:0019557">
    <property type="term" value="P:L-histidine catabolic process to glutamate and formate"/>
    <property type="evidence" value="ECO:0007669"/>
    <property type="project" value="UniProtKB-UniPathway"/>
</dbReference>
<dbReference type="GO" id="GO:0005737">
    <property type="term" value="C:cytoplasm"/>
    <property type="evidence" value="ECO:0007669"/>
    <property type="project" value="UniProtKB-SubCell"/>
</dbReference>
<sequence length="439" mass="45798">MTAADAVIYGASELVVGPAAGTAEGSHPGADGSPADPDAVLERIEDGAVAIADGKIVAIGPTDEIVAEYPPESAAEAIDASGKTILPGFVDSHTHAVFAGDRSDEFAAKLRGKPYQDILAEGGGILRTVRATRAASDEKLLELLLERLDTMLSFGATTVEVKSGYGLDTETERRLLEVVGRAAEMHPVRVVPTFMGAHAVPEGESTADYVDRVIEDQLPVVAEHAVFCDIFCEEDVFSVEDSRRVLTAGREHGLEPKIHAEEFAHLGGSQLAAELNAVSADHLLQATESDATAIADAGVVPTLLPGTAFALGTEYAEPRQFLAAGSEVAVATDFNPNCYAPGMEFALTLACVGMGLSPAEAVRAGTYGGGLALGASRTEIERVPAGCGTLREGAPGDLLVLDAPSHAHVPYRFDESVVERALIGGEPAYRSRADSEVDR</sequence>
<dbReference type="GO" id="GO:0008270">
    <property type="term" value="F:zinc ion binding"/>
    <property type="evidence" value="ECO:0007669"/>
    <property type="project" value="UniProtKB-UniRule"/>
</dbReference>
<evidence type="ECO:0000259" key="9">
    <source>
        <dbReference type="Pfam" id="PF22039"/>
    </source>
</evidence>
<dbReference type="Proteomes" id="UP000011543">
    <property type="component" value="Unassembled WGS sequence"/>
</dbReference>
<evidence type="ECO:0000313" key="12">
    <source>
        <dbReference type="Proteomes" id="UP000001879"/>
    </source>
</evidence>
<feature type="binding site" evidence="7">
    <location>
        <position position="165"/>
    </location>
    <ligand>
        <name>4-imidazolone-5-propanoate</name>
        <dbReference type="ChEBI" id="CHEBI:77893"/>
    </ligand>
</feature>
<feature type="binding site" evidence="7">
    <location>
        <position position="259"/>
    </location>
    <ligand>
        <name>Zn(2+)</name>
        <dbReference type="ChEBI" id="CHEBI:29105"/>
    </ligand>
</feature>
<dbReference type="Gene3D" id="3.20.20.140">
    <property type="entry name" value="Metal-dependent hydrolases"/>
    <property type="match status" value="1"/>
</dbReference>
<dbReference type="OrthoDB" id="24954at2157"/>
<keyword evidence="6 7" id="KW-0408">Iron</keyword>
<dbReference type="HAMAP" id="MF_00372">
    <property type="entry name" value="HutI"/>
    <property type="match status" value="1"/>
</dbReference>
<dbReference type="HOGENOM" id="CLU_041647_0_1_2"/>
<comment type="subcellular location">
    <subcellularLocation>
        <location evidence="7">Cytoplasm</location>
    </subcellularLocation>
</comment>
<feature type="binding site" evidence="7">
    <location>
        <position position="333"/>
    </location>
    <ligand>
        <name>Zn(2+)</name>
        <dbReference type="ChEBI" id="CHEBI:29105"/>
    </ligand>
</feature>
<dbReference type="EMBL" id="AOHS01000015">
    <property type="protein sequence ID" value="ELY32447.1"/>
    <property type="molecule type" value="Genomic_DNA"/>
</dbReference>
<dbReference type="AlphaFoldDB" id="D3T1B8"/>
<keyword evidence="10" id="KW-0614">Plasmid</keyword>
<keyword evidence="2 7" id="KW-0479">Metal-binding</keyword>
<dbReference type="Gene3D" id="2.30.40.10">
    <property type="entry name" value="Urease, subunit C, domain 1"/>
    <property type="match status" value="1"/>
</dbReference>
<dbReference type="RefSeq" id="WP_004214335.1">
    <property type="nucleotide sequence ID" value="NC_013923.1"/>
</dbReference>
<feature type="domain" description="Amidohydrolase-related" evidence="8">
    <location>
        <begin position="84"/>
        <end position="425"/>
    </location>
</feature>
<keyword evidence="12" id="KW-1185">Reference proteome</keyword>
<feature type="binding site" evidence="7">
    <location>
        <position position="95"/>
    </location>
    <ligand>
        <name>Fe(3+)</name>
        <dbReference type="ChEBI" id="CHEBI:29034"/>
    </ligand>
</feature>
<feature type="binding site" evidence="7">
    <location>
        <position position="262"/>
    </location>
    <ligand>
        <name>4-imidazolone-5-propanoate</name>
        <dbReference type="ChEBI" id="CHEBI:77893"/>
    </ligand>
</feature>
<proteinExistence type="inferred from homology"/>
<dbReference type="Proteomes" id="UP000001879">
    <property type="component" value="Plasmid pNMAG01"/>
</dbReference>
<dbReference type="KEGG" id="nmg:Nmag_3836"/>
<feature type="binding site" evidence="7">
    <location>
        <position position="102"/>
    </location>
    <ligand>
        <name>4-imidazolone-5-propanoate</name>
        <dbReference type="ChEBI" id="CHEBI:77893"/>
    </ligand>
</feature>
<geneLocation type="plasmid" evidence="10 12">
    <name>pNMAG01</name>
</geneLocation>
<dbReference type="PATRIC" id="fig|547559.17.peg.740"/>
<dbReference type="FunFam" id="3.20.20.140:FF:000007">
    <property type="entry name" value="Imidazolonepropionase"/>
    <property type="match status" value="1"/>
</dbReference>
<dbReference type="EC" id="3.5.2.7" evidence="1 7"/>
<dbReference type="InterPro" id="IPR006680">
    <property type="entry name" value="Amidohydro-rel"/>
</dbReference>
<feature type="binding site" evidence="7">
    <location>
        <position position="333"/>
    </location>
    <ligand>
        <name>Fe(3+)</name>
        <dbReference type="ChEBI" id="CHEBI:29034"/>
    </ligand>
</feature>
<comment type="similarity">
    <text evidence="7">Belongs to the metallo-dependent hydrolases superfamily. HutI family.</text>
</comment>
<dbReference type="InterPro" id="IPR054418">
    <property type="entry name" value="MQNX/HUTI_composite_N"/>
</dbReference>
<keyword evidence="4 7" id="KW-0369">Histidine metabolism</keyword>
<evidence type="ECO:0000256" key="4">
    <source>
        <dbReference type="ARBA" id="ARBA00022808"/>
    </source>
</evidence>
<comment type="catalytic activity">
    <reaction evidence="7">
        <text>4-imidazolone-5-propanoate + H2O = N-formimidoyl-L-glutamate</text>
        <dbReference type="Rhea" id="RHEA:23660"/>
        <dbReference type="ChEBI" id="CHEBI:15377"/>
        <dbReference type="ChEBI" id="CHEBI:58928"/>
        <dbReference type="ChEBI" id="CHEBI:77893"/>
        <dbReference type="EC" id="3.5.2.7"/>
    </reaction>
</comment>
<dbReference type="PANTHER" id="PTHR42752:SF1">
    <property type="entry name" value="IMIDAZOLONEPROPIONASE-RELATED"/>
    <property type="match status" value="1"/>
</dbReference>
<evidence type="ECO:0000313" key="11">
    <source>
        <dbReference type="EMBL" id="ELY32447.1"/>
    </source>
</evidence>
<dbReference type="EMBL" id="CP001933">
    <property type="protein sequence ID" value="ADD07377.1"/>
    <property type="molecule type" value="Genomic_DNA"/>
</dbReference>
<accession>D3T1B8</accession>
<feature type="domain" description="Aminodeoxyfutalosine deaminase/Imidazolonepropionase-like composite" evidence="9">
    <location>
        <begin position="47"/>
        <end position="70"/>
    </location>
</feature>
<evidence type="ECO:0000313" key="13">
    <source>
        <dbReference type="Proteomes" id="UP000011543"/>
    </source>
</evidence>
<evidence type="ECO:0000313" key="10">
    <source>
        <dbReference type="EMBL" id="ADD07377.1"/>
    </source>
</evidence>
<feature type="binding site" evidence="7">
    <location>
        <position position="259"/>
    </location>
    <ligand>
        <name>Fe(3+)</name>
        <dbReference type="ChEBI" id="CHEBI:29034"/>
    </ligand>
</feature>
<reference evidence="10 12" key="2">
    <citation type="journal article" date="2012" name="BMC Genomics">
        <title>A comparative genomics perspective on the genetic content of the alkaliphilic haloarchaeon Natrialba magadii ATCC 43099T.</title>
        <authorList>
            <person name="Siddaramappa S."/>
            <person name="Challacombe J.F."/>
            <person name="Decastro R.E."/>
            <person name="Pfeiffer F."/>
            <person name="Sastre D.E."/>
            <person name="Gimenez M.I."/>
            <person name="Paggi R.A."/>
            <person name="Detter J.C."/>
            <person name="Davenport K.W."/>
            <person name="Goodwin L.A."/>
            <person name="Kyrpides N."/>
            <person name="Tapia R."/>
            <person name="Pitluck S."/>
            <person name="Lucas S."/>
            <person name="Woyke T."/>
            <person name="Maupin-Furlow J.A."/>
        </authorList>
    </citation>
    <scope>NUCLEOTIDE SEQUENCE [LARGE SCALE GENOMIC DNA]</scope>
    <source>
        <strain evidence="10">ATCC 43099</strain>
        <strain evidence="12">ATCC 43099 / DSM 3394 / CCM 3739 / CIP 104546 / IAM 13178 / JCM 8861 / NBRC 102185 / NCIMB 2190 / MS3</strain>
    </source>
</reference>
<feature type="binding site" evidence="7">
    <location>
        <position position="335"/>
    </location>
    <ligand>
        <name>N-formimidoyl-L-glutamate</name>
        <dbReference type="ChEBI" id="CHEBI:58928"/>
    </ligand>
</feature>
<keyword evidence="5 7" id="KW-0862">Zinc</keyword>
<dbReference type="NCBIfam" id="TIGR01224">
    <property type="entry name" value="hutI"/>
    <property type="match status" value="1"/>
</dbReference>
<evidence type="ECO:0000256" key="5">
    <source>
        <dbReference type="ARBA" id="ARBA00022833"/>
    </source>
</evidence>
<feature type="binding site" evidence="7">
    <location>
        <position position="165"/>
    </location>
    <ligand>
        <name>N-formimidoyl-L-glutamate</name>
        <dbReference type="ChEBI" id="CHEBI:58928"/>
    </ligand>
</feature>
<dbReference type="UniPathway" id="UPA00379">
    <property type="reaction ID" value="UER00551"/>
</dbReference>
<feature type="binding site" evidence="7">
    <location>
        <position position="198"/>
    </location>
    <ligand>
        <name>4-imidazolone-5-propanoate</name>
        <dbReference type="ChEBI" id="CHEBI:77893"/>
    </ligand>
</feature>
<dbReference type="InterPro" id="IPR032466">
    <property type="entry name" value="Metal_Hydrolase"/>
</dbReference>
<dbReference type="Pfam" id="PF01979">
    <property type="entry name" value="Amidohydro_1"/>
    <property type="match status" value="1"/>
</dbReference>
<name>D3T1B8_NATMM</name>
<feature type="binding site" evidence="7">
    <location>
        <position position="93"/>
    </location>
    <ligand>
        <name>Zn(2+)</name>
        <dbReference type="ChEBI" id="CHEBI:29105"/>
    </ligand>
</feature>
<reference evidence="12" key="1">
    <citation type="submission" date="2010-02" db="EMBL/GenBank/DDBJ databases">
        <title>Complete sequence of plasmid 1 of Natrialba magadii ATCC 43099.</title>
        <authorList>
            <consortium name="US DOE Joint Genome Institute"/>
            <person name="Lucas S."/>
            <person name="Copeland A."/>
            <person name="Lapidus A."/>
            <person name="Cheng J.-F."/>
            <person name="Bruce D."/>
            <person name="Goodwin L."/>
            <person name="Pitluck S."/>
            <person name="Davenport K."/>
            <person name="Saunders E."/>
            <person name="Detter J.C."/>
            <person name="Han C."/>
            <person name="Tapia R."/>
            <person name="Land M."/>
            <person name="Hauser L."/>
            <person name="Kyrpides N."/>
            <person name="Mikhailova N."/>
            <person name="De Castro R.E."/>
            <person name="Maupin-Furlow J.A."/>
            <person name="Woyke T."/>
        </authorList>
    </citation>
    <scope>NUCLEOTIDE SEQUENCE [LARGE SCALE GENOMIC DNA]</scope>
    <source>
        <strain evidence="12">ATCC 43099 / DSM 3394 / CCM 3739 / CIP 104546 / IAM 13178 / JCM 8861 / NBRC 102185 / NCIMB 2190 / MS3</strain>
        <plasmid evidence="12">pNMAG01</plasmid>
    </source>
</reference>
<keyword evidence="7" id="KW-0963">Cytoplasm</keyword>
<dbReference type="Pfam" id="PF22039">
    <property type="entry name" value="HUTI_composite_bact"/>
    <property type="match status" value="1"/>
</dbReference>
<reference evidence="10" key="4">
    <citation type="submission" date="2016-09" db="EMBL/GenBank/DDBJ databases">
        <authorList>
            <person name="Pfeiffer F."/>
        </authorList>
    </citation>
    <scope>NUCLEOTIDE SEQUENCE</scope>
    <source>
        <strain evidence="10">ATCC 43099</strain>
        <plasmid evidence="10">pNMAG01</plasmid>
    </source>
</reference>
<keyword evidence="3 7" id="KW-0378">Hydrolase</keyword>
<evidence type="ECO:0000256" key="6">
    <source>
        <dbReference type="ARBA" id="ARBA00023004"/>
    </source>
</evidence>
<evidence type="ECO:0000256" key="1">
    <source>
        <dbReference type="ARBA" id="ARBA00012864"/>
    </source>
</evidence>
<dbReference type="SUPFAM" id="SSF51556">
    <property type="entry name" value="Metallo-dependent hydrolases"/>
    <property type="match status" value="1"/>
</dbReference>
<comment type="caution">
    <text evidence="7">Lacks conserved residue(s) required for the propagation of feature annotation.</text>
</comment>
<dbReference type="GO" id="GO:0050480">
    <property type="term" value="F:imidazolonepropionase activity"/>
    <property type="evidence" value="ECO:0007669"/>
    <property type="project" value="UniProtKB-UniRule"/>
</dbReference>
<comment type="function">
    <text evidence="7">Catalyzes the hydrolytic cleavage of the carbon-nitrogen bond in imidazolone-5-propanoate to yield N-formimidoyl-L-glutamate. It is the third step in the universal histidine degradation pathway.</text>
</comment>
<comment type="cofactor">
    <cofactor evidence="7">
        <name>Zn(2+)</name>
        <dbReference type="ChEBI" id="CHEBI:29105"/>
    </cofactor>
    <cofactor evidence="7">
        <name>Fe(3+)</name>
        <dbReference type="ChEBI" id="CHEBI:29034"/>
    </cofactor>
    <text evidence="7">Binds 1 zinc or iron ion per subunit.</text>
</comment>
<dbReference type="PANTHER" id="PTHR42752">
    <property type="entry name" value="IMIDAZOLONEPROPIONASE"/>
    <property type="match status" value="1"/>
</dbReference>
<protein>
    <recommendedName>
        <fullName evidence="1 7">Imidazolonepropionase</fullName>
        <ecNumber evidence="1 7">3.5.2.7</ecNumber>
    </recommendedName>
    <alternativeName>
        <fullName evidence="7">Imidazolone-5-propionate hydrolase</fullName>
    </alternativeName>
</protein>
<evidence type="ECO:0000259" key="8">
    <source>
        <dbReference type="Pfam" id="PF01979"/>
    </source>
</evidence>
<reference evidence="11 13" key="3">
    <citation type="journal article" date="2014" name="PLoS Genet.">
        <title>Phylogenetically driven sequencing of extremely halophilic archaea reveals strategies for static and dynamic osmo-response.</title>
        <authorList>
            <person name="Becker E.A."/>
            <person name="Seitzer P.M."/>
            <person name="Tritt A."/>
            <person name="Larsen D."/>
            <person name="Krusor M."/>
            <person name="Yao A.I."/>
            <person name="Wu D."/>
            <person name="Madern D."/>
            <person name="Eisen J.A."/>
            <person name="Darling A.E."/>
            <person name="Facciotti M.T."/>
        </authorList>
    </citation>
    <scope>NUCLEOTIDE SEQUENCE [LARGE SCALE GENOMIC DNA]</scope>
    <source>
        <strain evidence="13">ATCC 43099 / DSM 3394 / CCM 3739 / CIP 104546 / IAM 13178 / JCM 8861 / NBRC 102185 / NCIMB 2190 / MS3</strain>
        <strain evidence="11">MS-3</strain>
    </source>
</reference>
<dbReference type="GO" id="GO:0019556">
    <property type="term" value="P:L-histidine catabolic process to glutamate and formamide"/>
    <property type="evidence" value="ECO:0007669"/>
    <property type="project" value="UniProtKB-UniRule"/>
</dbReference>
<dbReference type="SUPFAM" id="SSF51338">
    <property type="entry name" value="Composite domain of metallo-dependent hydrolases"/>
    <property type="match status" value="2"/>
</dbReference>
<feature type="binding site" evidence="7">
    <location>
        <position position="93"/>
    </location>
    <ligand>
        <name>Fe(3+)</name>
        <dbReference type="ChEBI" id="CHEBI:29034"/>
    </ligand>
</feature>
<dbReference type="GO" id="GO:0005506">
    <property type="term" value="F:iron ion binding"/>
    <property type="evidence" value="ECO:0007669"/>
    <property type="project" value="UniProtKB-UniRule"/>
</dbReference>
<dbReference type="GeneID" id="8826706"/>
<dbReference type="InterPro" id="IPR005920">
    <property type="entry name" value="HutI"/>
</dbReference>
<feature type="binding site" evidence="7">
    <location>
        <position position="95"/>
    </location>
    <ligand>
        <name>Zn(2+)</name>
        <dbReference type="ChEBI" id="CHEBI:29105"/>
    </ligand>
</feature>
<evidence type="ECO:0000256" key="3">
    <source>
        <dbReference type="ARBA" id="ARBA00022801"/>
    </source>
</evidence>
<gene>
    <name evidence="7 10" type="primary">hutI</name>
    <name evidence="10" type="ordered locus">Nmag_3836</name>
    <name evidence="11" type="ORF">C500_03884</name>
</gene>
<dbReference type="InterPro" id="IPR011059">
    <property type="entry name" value="Metal-dep_hydrolase_composite"/>
</dbReference>
<evidence type="ECO:0000256" key="2">
    <source>
        <dbReference type="ARBA" id="ARBA00022723"/>
    </source>
</evidence>
<organism evidence="10 12">
    <name type="scientific">Natrialba magadii (strain ATCC 43099 / DSM 3394 / CCM 3739 / CIP 104546 / IAM 13178 / JCM 8861 / NBRC 102185 / NCIMB 2190 / MS3)</name>
    <name type="common">Natronobacterium magadii</name>
    <dbReference type="NCBI Taxonomy" id="547559"/>
    <lineage>
        <taxon>Archaea</taxon>
        <taxon>Methanobacteriati</taxon>
        <taxon>Methanobacteriota</taxon>
        <taxon>Stenosarchaea group</taxon>
        <taxon>Halobacteria</taxon>
        <taxon>Halobacteriales</taxon>
        <taxon>Natrialbaceae</taxon>
        <taxon>Natrialba</taxon>
    </lineage>
</organism>
<comment type="pathway">
    <text evidence="7">Amino-acid degradation; L-histidine degradation into L-glutamate; N-formimidoyl-L-glutamate from L-histidine: step 3/3.</text>
</comment>